<reference evidence="2" key="1">
    <citation type="journal article" date="2010" name="Genome Res.">
        <title>Population genomic sequencing of Coccidioides fungi reveals recent hybridization and transposon control.</title>
        <authorList>
            <person name="Neafsey D.E."/>
            <person name="Barker B.M."/>
            <person name="Sharpton T.J."/>
            <person name="Stajich J.E."/>
            <person name="Park D.J."/>
            <person name="Whiston E."/>
            <person name="Hung C.-Y."/>
            <person name="McMahan C."/>
            <person name="White J."/>
            <person name="Sykes S."/>
            <person name="Heiman D."/>
            <person name="Young S."/>
            <person name="Zeng Q."/>
            <person name="Abouelleil A."/>
            <person name="Aftuck L."/>
            <person name="Bessette D."/>
            <person name="Brown A."/>
            <person name="FitzGerald M."/>
            <person name="Lui A."/>
            <person name="Macdonald J.P."/>
            <person name="Priest M."/>
            <person name="Orbach M.J."/>
            <person name="Galgiani J.N."/>
            <person name="Kirkland T.N."/>
            <person name="Cole G.T."/>
            <person name="Birren B.W."/>
            <person name="Henn M.R."/>
            <person name="Taylor J.W."/>
            <person name="Rounsley S.D."/>
        </authorList>
    </citation>
    <scope>NUCLEOTIDE SEQUENCE [LARGE SCALE GENOMIC DNA]</scope>
    <source>
        <strain evidence="2">H538.4</strain>
    </source>
</reference>
<dbReference type="AlphaFoldDB" id="A0A0J8RI11"/>
<sequence length="125" mass="13950">MLRRPKRSGGSTAPKHRRYGGRSLSLELVIFWGELIPTSKDTTRQHPGPAVNPARQPYQQELQAAHILTPFSYLGVISSKIDGSRQNRCLNNDLALDQVAAGEAHRSASVTLSRKTVELNTRRYQ</sequence>
<gene>
    <name evidence="1" type="ORF">CIHG_02032</name>
</gene>
<organism evidence="1 2">
    <name type="scientific">Coccidioides immitis H538.4</name>
    <dbReference type="NCBI Taxonomy" id="396776"/>
    <lineage>
        <taxon>Eukaryota</taxon>
        <taxon>Fungi</taxon>
        <taxon>Dikarya</taxon>
        <taxon>Ascomycota</taxon>
        <taxon>Pezizomycotina</taxon>
        <taxon>Eurotiomycetes</taxon>
        <taxon>Eurotiomycetidae</taxon>
        <taxon>Onygenales</taxon>
        <taxon>Onygenaceae</taxon>
        <taxon>Coccidioides</taxon>
    </lineage>
</organism>
<evidence type="ECO:0000313" key="2">
    <source>
        <dbReference type="Proteomes" id="UP000054563"/>
    </source>
</evidence>
<dbReference type="EMBL" id="DS016984">
    <property type="protein sequence ID" value="KMU84246.1"/>
    <property type="molecule type" value="Genomic_DNA"/>
</dbReference>
<protein>
    <submittedName>
        <fullName evidence="1">Uncharacterized protein</fullName>
    </submittedName>
</protein>
<name>A0A0J8RI11_COCIT</name>
<accession>A0A0J8RI11</accession>
<dbReference type="Proteomes" id="UP000054563">
    <property type="component" value="Unassembled WGS sequence"/>
</dbReference>
<evidence type="ECO:0000313" key="1">
    <source>
        <dbReference type="EMBL" id="KMU84246.1"/>
    </source>
</evidence>
<proteinExistence type="predicted"/>
<dbReference type="VEuPathDB" id="FungiDB:CIHG_02032"/>